<dbReference type="InterPro" id="IPR016208">
    <property type="entry name" value="Ald_Oxase/xanthine_DH-like"/>
</dbReference>
<dbReference type="InterPro" id="IPR036856">
    <property type="entry name" value="Ald_Oxase/Xan_DH_a/b_sf"/>
</dbReference>
<comment type="caution">
    <text evidence="2">The sequence shown here is derived from an EMBL/GenBank/DDBJ whole genome shotgun (WGS) entry which is preliminary data.</text>
</comment>
<dbReference type="AlphaFoldDB" id="A0A428N1S0"/>
<dbReference type="SUPFAM" id="SSF54665">
    <property type="entry name" value="CO dehydrogenase molybdoprotein N-domain-like"/>
    <property type="match status" value="1"/>
</dbReference>
<gene>
    <name evidence="2" type="primary">pucD</name>
    <name evidence="2" type="ORF">D7Z54_16015</name>
</gene>
<accession>A0A428N1S0</accession>
<dbReference type="InterPro" id="IPR037165">
    <property type="entry name" value="AldOxase/xan_DH_Mopterin-bd_sf"/>
</dbReference>
<dbReference type="GO" id="GO:0005506">
    <property type="term" value="F:iron ion binding"/>
    <property type="evidence" value="ECO:0007669"/>
    <property type="project" value="InterPro"/>
</dbReference>
<dbReference type="SMART" id="SM01008">
    <property type="entry name" value="Ald_Xan_dh_C"/>
    <property type="match status" value="1"/>
</dbReference>
<name>A0A428N1S0_9BACI</name>
<protein>
    <submittedName>
        <fullName evidence="2">Xanthine dehydrogenase subunit D</fullName>
        <ecNumber evidence="2">1.17.1.4</ecNumber>
    </submittedName>
</protein>
<feature type="domain" description="Aldehyde oxidase/xanthine dehydrogenase a/b hammerhead" evidence="1">
    <location>
        <begin position="17"/>
        <end position="123"/>
    </location>
</feature>
<dbReference type="Gene3D" id="3.30.365.10">
    <property type="entry name" value="Aldehyde oxidase/xanthine dehydrogenase, molybdopterin binding domain"/>
    <property type="match status" value="5"/>
</dbReference>
<dbReference type="InterPro" id="IPR017609">
    <property type="entry name" value="Xanthine_dehydrogenase_dsu"/>
</dbReference>
<dbReference type="GO" id="GO:0004854">
    <property type="term" value="F:xanthine dehydrogenase activity"/>
    <property type="evidence" value="ECO:0007669"/>
    <property type="project" value="UniProtKB-EC"/>
</dbReference>
<dbReference type="Pfam" id="PF02738">
    <property type="entry name" value="MoCoBD_1"/>
    <property type="match status" value="1"/>
</dbReference>
<sequence>MSDGQKKIRPDGVPKVTGELTYLTDVTCAGMLYGKILRSAYPHARITNISTEHALKMPGVRAVVTHEDIKGLNGYGIVMPDQPVLCEDKVRYVGDAIAAVAADSLKIAEAALERIDITYETLPILDDPAKSLQPDAPLLHPEGNIMHKTGHTKGEGERGFSQCDVIVEETYEVPRQMHTYMETEGGVIVPEADGGISVYMGTQHGFKDRFQLSRILDIPEDSIRVVSSPMGGSFGGKDELNVQPYAALLALKCGLPVKIHQTRKESVISGIKRHPMKISMKTGTDKNGHILAHKVDIVADTGAYSTLGPAILDFAVEHSTGPYIIPHVVVEGISVFTNNGVAGEFRGFGGNQVTFALEGQMDRLAEKLSLSSIDLRKRNLRTENDLGPLGQRIAPTNGARDVLHEMEHSFTHGQTKKKEPWKRCGTGIAVTMHGGGLGYGRMDSSGGRLSFTKEGKIEIAFGFEEFGQGILAVIETIVTEELGCTSDDIIIRIGDTEMVPATGSTTASRGTSMVWNAVQRMKKTFQEQVLEKAAKILELPLQQLSIGCGGIYNNQEKVLTFENLASCIEKENPVIVTTSFDFPTTPDEIDSGHFLYTFAAVKAEVEVDVRTGRVKVLHMDQAISAGPVVNELGYRGQIEGGGVMSIGYALMEEAVMEEGSYLTDNLDTYMIPGITDVPFDMRVEAVETLPENDPYGPRGVGEIGTVAVAPAITKAIHDAAGIWINRLPVSPEKVLKAMMEGEE</sequence>
<evidence type="ECO:0000259" key="1">
    <source>
        <dbReference type="SMART" id="SM01008"/>
    </source>
</evidence>
<dbReference type="PANTHER" id="PTHR11908:SF157">
    <property type="entry name" value="XANTHINE DEHYDROGENASE SUBUNIT D-RELATED"/>
    <property type="match status" value="1"/>
</dbReference>
<dbReference type="Pfam" id="PF20256">
    <property type="entry name" value="MoCoBD_2"/>
    <property type="match status" value="1"/>
</dbReference>
<dbReference type="EC" id="1.17.1.4" evidence="2"/>
<dbReference type="SUPFAM" id="SSF56003">
    <property type="entry name" value="Molybdenum cofactor-binding domain"/>
    <property type="match status" value="1"/>
</dbReference>
<dbReference type="NCBIfam" id="TIGR03196">
    <property type="entry name" value="pucD"/>
    <property type="match status" value="1"/>
</dbReference>
<keyword evidence="3" id="KW-1185">Reference proteome</keyword>
<dbReference type="PANTHER" id="PTHR11908">
    <property type="entry name" value="XANTHINE DEHYDROGENASE"/>
    <property type="match status" value="1"/>
</dbReference>
<proteinExistence type="predicted"/>
<evidence type="ECO:0000313" key="3">
    <source>
        <dbReference type="Proteomes" id="UP000275076"/>
    </source>
</evidence>
<dbReference type="Gene3D" id="3.90.1170.50">
    <property type="entry name" value="Aldehyde oxidase/xanthine dehydrogenase, a/b hammerhead"/>
    <property type="match status" value="1"/>
</dbReference>
<dbReference type="Proteomes" id="UP000275076">
    <property type="component" value="Unassembled WGS sequence"/>
</dbReference>
<dbReference type="OrthoDB" id="9759099at2"/>
<dbReference type="InterPro" id="IPR008274">
    <property type="entry name" value="AldOxase/xan_DH_MoCoBD1"/>
</dbReference>
<dbReference type="EMBL" id="RBVX01000015">
    <property type="protein sequence ID" value="RSL32434.1"/>
    <property type="molecule type" value="Genomic_DNA"/>
</dbReference>
<dbReference type="InterPro" id="IPR000674">
    <property type="entry name" value="Ald_Oxase/Xan_DH_a/b"/>
</dbReference>
<reference evidence="2 3" key="1">
    <citation type="submission" date="2018-10" db="EMBL/GenBank/DDBJ databases">
        <title>Draft genome sequence of Bacillus salarius IM0101, isolated from a hypersaline soil in Inner Mongolia, China.</title>
        <authorList>
            <person name="Yamprayoonswat W."/>
            <person name="Boonvisut S."/>
            <person name="Jumpathong W."/>
            <person name="Sittihan S."/>
            <person name="Ruangsuj P."/>
            <person name="Wanthongcharoen S."/>
            <person name="Thongpramul N."/>
            <person name="Pimmason S."/>
            <person name="Yu B."/>
            <person name="Yasawong M."/>
        </authorList>
    </citation>
    <scope>NUCLEOTIDE SEQUENCE [LARGE SCALE GENOMIC DNA]</scope>
    <source>
        <strain evidence="2 3">IM0101</strain>
    </source>
</reference>
<evidence type="ECO:0000313" key="2">
    <source>
        <dbReference type="EMBL" id="RSL32434.1"/>
    </source>
</evidence>
<dbReference type="InterPro" id="IPR046867">
    <property type="entry name" value="AldOxase/xan_DH_MoCoBD2"/>
</dbReference>
<keyword evidence="2" id="KW-0560">Oxidoreductase</keyword>
<dbReference type="Pfam" id="PF01315">
    <property type="entry name" value="Ald_Xan_dh_C"/>
    <property type="match status" value="1"/>
</dbReference>
<organism evidence="2 3">
    <name type="scientific">Salibacterium salarium</name>
    <dbReference type="NCBI Taxonomy" id="284579"/>
    <lineage>
        <taxon>Bacteria</taxon>
        <taxon>Bacillati</taxon>
        <taxon>Bacillota</taxon>
        <taxon>Bacilli</taxon>
        <taxon>Bacillales</taxon>
        <taxon>Bacillaceae</taxon>
    </lineage>
</organism>